<feature type="compositionally biased region" description="Basic and acidic residues" evidence="1">
    <location>
        <begin position="1"/>
        <end position="17"/>
    </location>
</feature>
<organism evidence="2 3">
    <name type="scientific">Eumeta variegata</name>
    <name type="common">Bagworm moth</name>
    <name type="synonym">Eumeta japonica</name>
    <dbReference type="NCBI Taxonomy" id="151549"/>
    <lineage>
        <taxon>Eukaryota</taxon>
        <taxon>Metazoa</taxon>
        <taxon>Ecdysozoa</taxon>
        <taxon>Arthropoda</taxon>
        <taxon>Hexapoda</taxon>
        <taxon>Insecta</taxon>
        <taxon>Pterygota</taxon>
        <taxon>Neoptera</taxon>
        <taxon>Endopterygota</taxon>
        <taxon>Lepidoptera</taxon>
        <taxon>Glossata</taxon>
        <taxon>Ditrysia</taxon>
        <taxon>Tineoidea</taxon>
        <taxon>Psychidae</taxon>
        <taxon>Oiketicinae</taxon>
        <taxon>Eumeta</taxon>
    </lineage>
</organism>
<dbReference type="EMBL" id="BGZK01000062">
    <property type="protein sequence ID" value="GBP14250.1"/>
    <property type="molecule type" value="Genomic_DNA"/>
</dbReference>
<protein>
    <submittedName>
        <fullName evidence="2">Uncharacterized protein</fullName>
    </submittedName>
</protein>
<reference evidence="2 3" key="1">
    <citation type="journal article" date="2019" name="Commun. Biol.">
        <title>The bagworm genome reveals a unique fibroin gene that provides high tensile strength.</title>
        <authorList>
            <person name="Kono N."/>
            <person name="Nakamura H."/>
            <person name="Ohtoshi R."/>
            <person name="Tomita M."/>
            <person name="Numata K."/>
            <person name="Arakawa K."/>
        </authorList>
    </citation>
    <scope>NUCLEOTIDE SEQUENCE [LARGE SCALE GENOMIC DNA]</scope>
</reference>
<evidence type="ECO:0000256" key="1">
    <source>
        <dbReference type="SAM" id="MobiDB-lite"/>
    </source>
</evidence>
<feature type="region of interest" description="Disordered" evidence="1">
    <location>
        <begin position="1"/>
        <end position="30"/>
    </location>
</feature>
<dbReference type="AlphaFoldDB" id="A0A4C1TKW5"/>
<gene>
    <name evidence="2" type="ORF">EVAR_7672_1</name>
</gene>
<name>A0A4C1TKW5_EUMVA</name>
<sequence>MNSLTERIRSRATERGLARSPPRRRRHGAISRIKSAIYRRYESLNFPGRFRDMYSRGLCASRPEHRDEASAHA</sequence>
<evidence type="ECO:0000313" key="3">
    <source>
        <dbReference type="Proteomes" id="UP000299102"/>
    </source>
</evidence>
<accession>A0A4C1TKW5</accession>
<evidence type="ECO:0000313" key="2">
    <source>
        <dbReference type="EMBL" id="GBP14250.1"/>
    </source>
</evidence>
<dbReference type="Proteomes" id="UP000299102">
    <property type="component" value="Unassembled WGS sequence"/>
</dbReference>
<proteinExistence type="predicted"/>
<keyword evidence="3" id="KW-1185">Reference proteome</keyword>
<comment type="caution">
    <text evidence="2">The sequence shown here is derived from an EMBL/GenBank/DDBJ whole genome shotgun (WGS) entry which is preliminary data.</text>
</comment>